<dbReference type="InterPro" id="IPR011034">
    <property type="entry name" value="Formyl_transferase-like_C_sf"/>
</dbReference>
<dbReference type="PANTHER" id="PTHR10429:SF0">
    <property type="entry name" value="DNA-3-METHYLADENINE GLYCOSYLASE"/>
    <property type="match status" value="1"/>
</dbReference>
<evidence type="ECO:0000313" key="6">
    <source>
        <dbReference type="EMBL" id="MBF0635620.1"/>
    </source>
</evidence>
<name>A0ABR9XPB5_9CHLB</name>
<dbReference type="GO" id="GO:0016798">
    <property type="term" value="F:hydrolase activity, acting on glycosyl bonds"/>
    <property type="evidence" value="ECO:0007669"/>
    <property type="project" value="UniProtKB-KW"/>
</dbReference>
<dbReference type="Gene3D" id="3.10.300.10">
    <property type="entry name" value="Methylpurine-DNA glycosylase (MPG)"/>
    <property type="match status" value="1"/>
</dbReference>
<evidence type="ECO:0000256" key="3">
    <source>
        <dbReference type="ARBA" id="ARBA00022801"/>
    </source>
</evidence>
<dbReference type="Proteomes" id="UP000619838">
    <property type="component" value="Unassembled WGS sequence"/>
</dbReference>
<dbReference type="RefSeq" id="WP_114607726.1">
    <property type="nucleotide sequence ID" value="NZ_JABVZQ010000002.1"/>
</dbReference>
<evidence type="ECO:0000256" key="5">
    <source>
        <dbReference type="HAMAP-Rule" id="MF_00527"/>
    </source>
</evidence>
<comment type="similarity">
    <text evidence="1 5">Belongs to the DNA glycosylase MPG family.</text>
</comment>
<accession>A0ABR9XPB5</accession>
<organism evidence="6 7">
    <name type="scientific">Prosthecochloris ethylica</name>
    <dbReference type="NCBI Taxonomy" id="2743976"/>
    <lineage>
        <taxon>Bacteria</taxon>
        <taxon>Pseudomonadati</taxon>
        <taxon>Chlorobiota</taxon>
        <taxon>Chlorobiia</taxon>
        <taxon>Chlorobiales</taxon>
        <taxon>Chlorobiaceae</taxon>
        <taxon>Prosthecochloris</taxon>
    </lineage>
</organism>
<dbReference type="EMBL" id="JADGII010000001">
    <property type="protein sequence ID" value="MBF0635620.1"/>
    <property type="molecule type" value="Genomic_DNA"/>
</dbReference>
<comment type="caution">
    <text evidence="6">The sequence shown here is derived from an EMBL/GenBank/DDBJ whole genome shotgun (WGS) entry which is preliminary data.</text>
</comment>
<keyword evidence="4 5" id="KW-0234">DNA repair</keyword>
<keyword evidence="7" id="KW-1185">Reference proteome</keyword>
<proteinExistence type="inferred from homology"/>
<keyword evidence="3 5" id="KW-0378">Hydrolase</keyword>
<sequence length="212" mass="23303">MATLRKIDADFYRQPTLEMAEALLGKVLVHRSSAHTVLKGRIVETEAYLGEGDEACHAFRGMTPRNSTMFGPPATLYVYFTYGNHYLINIVTEQEGTAGAVLIRAMEPLEGIGLMHERRNTASRVNLMNGPGKLTEALGITTAHNGCSLLEDTIYLEDDGEVYPGGIVTTARIGITRSTALPWRKYLRASPYVSKAKPGPPGRKKKQHVLES</sequence>
<dbReference type="PANTHER" id="PTHR10429">
    <property type="entry name" value="DNA-3-METHYLADENINE GLYCOSYLASE"/>
    <property type="match status" value="1"/>
</dbReference>
<dbReference type="EC" id="3.2.2.-" evidence="5"/>
<dbReference type="NCBIfam" id="NF002003">
    <property type="entry name" value="PRK00802.1-3"/>
    <property type="match status" value="1"/>
</dbReference>
<dbReference type="CDD" id="cd00540">
    <property type="entry name" value="AAG"/>
    <property type="match status" value="1"/>
</dbReference>
<evidence type="ECO:0000256" key="2">
    <source>
        <dbReference type="ARBA" id="ARBA00022763"/>
    </source>
</evidence>
<dbReference type="InterPro" id="IPR036995">
    <property type="entry name" value="MPG_sf"/>
</dbReference>
<evidence type="ECO:0000256" key="1">
    <source>
        <dbReference type="ARBA" id="ARBA00009232"/>
    </source>
</evidence>
<dbReference type="SUPFAM" id="SSF50486">
    <property type="entry name" value="FMT C-terminal domain-like"/>
    <property type="match status" value="1"/>
</dbReference>
<reference evidence="6 7" key="1">
    <citation type="journal article" date="2020" name="Microorganisms">
        <title>Simultaneous Genome Sequencing of Prosthecochloris ethylica and Desulfuromonas acetoxidans within a Syntrophic Mixture Reveals Unique Pili and Protein Interactions.</title>
        <authorList>
            <person name="Kyndt J.A."/>
            <person name="Van Beeumen J.J."/>
            <person name="Meyer T.E."/>
        </authorList>
    </citation>
    <scope>NUCLEOTIDE SEQUENCE [LARGE SCALE GENOMIC DNA]</scope>
    <source>
        <strain evidence="6 7">N3</strain>
    </source>
</reference>
<protein>
    <recommendedName>
        <fullName evidence="5">Putative 3-methyladenine DNA glycosylase</fullName>
        <ecNumber evidence="5">3.2.2.-</ecNumber>
    </recommendedName>
</protein>
<dbReference type="HAMAP" id="MF_00527">
    <property type="entry name" value="3MGH"/>
    <property type="match status" value="1"/>
</dbReference>
<gene>
    <name evidence="6" type="ORF">INT08_00300</name>
</gene>
<dbReference type="NCBIfam" id="TIGR00567">
    <property type="entry name" value="3mg"/>
    <property type="match status" value="1"/>
</dbReference>
<dbReference type="InterPro" id="IPR003180">
    <property type="entry name" value="MPG"/>
</dbReference>
<evidence type="ECO:0000256" key="4">
    <source>
        <dbReference type="ARBA" id="ARBA00023204"/>
    </source>
</evidence>
<dbReference type="Pfam" id="PF02245">
    <property type="entry name" value="Pur_DNA_glyco"/>
    <property type="match status" value="1"/>
</dbReference>
<keyword evidence="6" id="KW-0326">Glycosidase</keyword>
<keyword evidence="2 5" id="KW-0227">DNA damage</keyword>
<evidence type="ECO:0000313" key="7">
    <source>
        <dbReference type="Proteomes" id="UP000619838"/>
    </source>
</evidence>